<evidence type="ECO:0000256" key="6">
    <source>
        <dbReference type="ARBA" id="ARBA00022741"/>
    </source>
</evidence>
<evidence type="ECO:0000256" key="2">
    <source>
        <dbReference type="ARBA" id="ARBA00001946"/>
    </source>
</evidence>
<evidence type="ECO:0000256" key="5">
    <source>
        <dbReference type="ARBA" id="ARBA00022598"/>
    </source>
</evidence>
<dbReference type="GO" id="GO:0005524">
    <property type="term" value="F:ATP binding"/>
    <property type="evidence" value="ECO:0007669"/>
    <property type="project" value="UniProtKB-UniRule"/>
</dbReference>
<keyword evidence="5 12" id="KW-0436">Ligase</keyword>
<dbReference type="Gene3D" id="3.40.50.20">
    <property type="match status" value="1"/>
</dbReference>
<evidence type="ECO:0000256" key="11">
    <source>
        <dbReference type="ARBA" id="ARBA00042864"/>
    </source>
</evidence>
<dbReference type="InterPro" id="IPR016185">
    <property type="entry name" value="PreATP-grasp_dom_sf"/>
</dbReference>
<protein>
    <recommendedName>
        <fullName evidence="4 12">Phosphoribosylamine--glycine ligase</fullName>
        <ecNumber evidence="4 12">6.3.4.13</ecNumber>
    </recommendedName>
    <alternativeName>
        <fullName evidence="12">GARS</fullName>
    </alternativeName>
    <alternativeName>
        <fullName evidence="10 12">Glycinamide ribonucleotide synthetase</fullName>
    </alternativeName>
    <alternativeName>
        <fullName evidence="11 12">Phosphoribosylglycinamide synthetase</fullName>
    </alternativeName>
</protein>
<dbReference type="GO" id="GO:0009113">
    <property type="term" value="P:purine nucleobase biosynthetic process"/>
    <property type="evidence" value="ECO:0007669"/>
    <property type="project" value="InterPro"/>
</dbReference>
<feature type="domain" description="ATP-grasp" evidence="14">
    <location>
        <begin position="107"/>
        <end position="313"/>
    </location>
</feature>
<comment type="pathway">
    <text evidence="3 12">Purine metabolism; IMP biosynthesis via de novo pathway; N(1)-(5-phospho-D-ribosyl)glycinamide from 5-phospho-alpha-D-ribose 1-diphosphate: step 2/2.</text>
</comment>
<dbReference type="InterPro" id="IPR011761">
    <property type="entry name" value="ATP-grasp"/>
</dbReference>
<reference evidence="16" key="1">
    <citation type="submission" date="2016-10" db="EMBL/GenBank/DDBJ databases">
        <authorList>
            <person name="Varghese N."/>
            <person name="Submissions S."/>
        </authorList>
    </citation>
    <scope>NUCLEOTIDE SEQUENCE [LARGE SCALE GENOMIC DNA]</scope>
    <source>
        <strain evidence="16">CGMCC 1.3704</strain>
    </source>
</reference>
<dbReference type="GO" id="GO:0004637">
    <property type="term" value="F:phosphoribosylamine-glycine ligase activity"/>
    <property type="evidence" value="ECO:0007669"/>
    <property type="project" value="UniProtKB-UniRule"/>
</dbReference>
<evidence type="ECO:0000256" key="13">
    <source>
        <dbReference type="PROSITE-ProRule" id="PRU00409"/>
    </source>
</evidence>
<dbReference type="EMBL" id="FOSB01000004">
    <property type="protein sequence ID" value="SFJ77090.1"/>
    <property type="molecule type" value="Genomic_DNA"/>
</dbReference>
<dbReference type="Pfam" id="PF02843">
    <property type="entry name" value="GARS_C"/>
    <property type="match status" value="1"/>
</dbReference>
<dbReference type="RefSeq" id="WP_075036112.1">
    <property type="nucleotide sequence ID" value="NZ_FOSB01000004.1"/>
</dbReference>
<dbReference type="InterPro" id="IPR020561">
    <property type="entry name" value="PRibGlycinamid_synth_ATP-grasp"/>
</dbReference>
<dbReference type="AlphaFoldDB" id="A0A1I3U291"/>
<evidence type="ECO:0000256" key="9">
    <source>
        <dbReference type="ARBA" id="ARBA00038345"/>
    </source>
</evidence>
<evidence type="ECO:0000256" key="10">
    <source>
        <dbReference type="ARBA" id="ARBA00042242"/>
    </source>
</evidence>
<evidence type="ECO:0000256" key="8">
    <source>
        <dbReference type="ARBA" id="ARBA00022840"/>
    </source>
</evidence>
<evidence type="ECO:0000256" key="7">
    <source>
        <dbReference type="ARBA" id="ARBA00022755"/>
    </source>
</evidence>
<evidence type="ECO:0000313" key="15">
    <source>
        <dbReference type="EMBL" id="SFJ77090.1"/>
    </source>
</evidence>
<comment type="catalytic activity">
    <reaction evidence="12">
        <text>5-phospho-beta-D-ribosylamine + glycine + ATP = N(1)-(5-phospho-beta-D-ribosyl)glycinamide + ADP + phosphate + H(+)</text>
        <dbReference type="Rhea" id="RHEA:17453"/>
        <dbReference type="ChEBI" id="CHEBI:15378"/>
        <dbReference type="ChEBI" id="CHEBI:30616"/>
        <dbReference type="ChEBI" id="CHEBI:43474"/>
        <dbReference type="ChEBI" id="CHEBI:57305"/>
        <dbReference type="ChEBI" id="CHEBI:58681"/>
        <dbReference type="ChEBI" id="CHEBI:143788"/>
        <dbReference type="ChEBI" id="CHEBI:456216"/>
        <dbReference type="EC" id="6.3.4.13"/>
    </reaction>
</comment>
<dbReference type="InterPro" id="IPR011054">
    <property type="entry name" value="Rudment_hybrid_motif"/>
</dbReference>
<comment type="similarity">
    <text evidence="9 12">Belongs to the GARS family.</text>
</comment>
<evidence type="ECO:0000256" key="12">
    <source>
        <dbReference type="HAMAP-Rule" id="MF_00138"/>
    </source>
</evidence>
<keyword evidence="16" id="KW-1185">Reference proteome</keyword>
<dbReference type="GO" id="GO:0006189">
    <property type="term" value="P:'de novo' IMP biosynthetic process"/>
    <property type="evidence" value="ECO:0007669"/>
    <property type="project" value="UniProtKB-UniRule"/>
</dbReference>
<dbReference type="UniPathway" id="UPA00074">
    <property type="reaction ID" value="UER00125"/>
</dbReference>
<gene>
    <name evidence="12" type="primary">purD</name>
    <name evidence="15" type="ORF">SAMN04487936_104126</name>
</gene>
<dbReference type="InterPro" id="IPR000115">
    <property type="entry name" value="PRibGlycinamide_synth"/>
</dbReference>
<evidence type="ECO:0000256" key="4">
    <source>
        <dbReference type="ARBA" id="ARBA00013255"/>
    </source>
</evidence>
<dbReference type="SMART" id="SM01210">
    <property type="entry name" value="GARS_C"/>
    <property type="match status" value="1"/>
</dbReference>
<proteinExistence type="inferred from homology"/>
<dbReference type="InterPro" id="IPR020560">
    <property type="entry name" value="PRibGlycinamide_synth_C-dom"/>
</dbReference>
<dbReference type="OrthoDB" id="9807240at2"/>
<dbReference type="SUPFAM" id="SSF52440">
    <property type="entry name" value="PreATP-grasp domain"/>
    <property type="match status" value="1"/>
</dbReference>
<dbReference type="PROSITE" id="PS50975">
    <property type="entry name" value="ATP_GRASP"/>
    <property type="match status" value="1"/>
</dbReference>
<dbReference type="NCBIfam" id="TIGR00877">
    <property type="entry name" value="purD"/>
    <property type="match status" value="1"/>
</dbReference>
<dbReference type="InterPro" id="IPR020562">
    <property type="entry name" value="PRibGlycinamide_synth_N"/>
</dbReference>
<dbReference type="SUPFAM" id="SSF56059">
    <property type="entry name" value="Glutathione synthetase ATP-binding domain-like"/>
    <property type="match status" value="1"/>
</dbReference>
<dbReference type="PANTHER" id="PTHR43472:SF1">
    <property type="entry name" value="PHOSPHORIBOSYLAMINE--GLYCINE LIGASE, CHLOROPLASTIC"/>
    <property type="match status" value="1"/>
</dbReference>
<dbReference type="PANTHER" id="PTHR43472">
    <property type="entry name" value="PHOSPHORIBOSYLAMINE--GLYCINE LIGASE"/>
    <property type="match status" value="1"/>
</dbReference>
<keyword evidence="7 12" id="KW-0658">Purine biosynthesis</keyword>
<dbReference type="Proteomes" id="UP000183557">
    <property type="component" value="Unassembled WGS sequence"/>
</dbReference>
<dbReference type="PROSITE" id="PS00184">
    <property type="entry name" value="GARS"/>
    <property type="match status" value="1"/>
</dbReference>
<dbReference type="Gene3D" id="3.30.1490.20">
    <property type="entry name" value="ATP-grasp fold, A domain"/>
    <property type="match status" value="1"/>
</dbReference>
<keyword evidence="6 13" id="KW-0547">Nucleotide-binding</keyword>
<evidence type="ECO:0000313" key="16">
    <source>
        <dbReference type="Proteomes" id="UP000183557"/>
    </source>
</evidence>
<name>A0A1I3U291_HALDA</name>
<dbReference type="Pfam" id="PF02844">
    <property type="entry name" value="GARS_N"/>
    <property type="match status" value="1"/>
</dbReference>
<comment type="cofactor">
    <cofactor evidence="1">
        <name>Mn(2+)</name>
        <dbReference type="ChEBI" id="CHEBI:29035"/>
    </cofactor>
</comment>
<evidence type="ECO:0000259" key="14">
    <source>
        <dbReference type="PROSITE" id="PS50975"/>
    </source>
</evidence>
<dbReference type="GO" id="GO:0046872">
    <property type="term" value="F:metal ion binding"/>
    <property type="evidence" value="ECO:0007669"/>
    <property type="project" value="InterPro"/>
</dbReference>
<comment type="cofactor">
    <cofactor evidence="2">
        <name>Mg(2+)</name>
        <dbReference type="ChEBI" id="CHEBI:18420"/>
    </cofactor>
</comment>
<dbReference type="SMART" id="SM01209">
    <property type="entry name" value="GARS_A"/>
    <property type="match status" value="1"/>
</dbReference>
<dbReference type="HAMAP" id="MF_00138">
    <property type="entry name" value="GARS"/>
    <property type="match status" value="1"/>
</dbReference>
<evidence type="ECO:0000256" key="3">
    <source>
        <dbReference type="ARBA" id="ARBA00005174"/>
    </source>
</evidence>
<dbReference type="SUPFAM" id="SSF51246">
    <property type="entry name" value="Rudiment single hybrid motif"/>
    <property type="match status" value="1"/>
</dbReference>
<evidence type="ECO:0000256" key="1">
    <source>
        <dbReference type="ARBA" id="ARBA00001936"/>
    </source>
</evidence>
<accession>A0A1I3U291</accession>
<sequence length="426" mass="45794">MNIMVVGRGGREHSIVQKLSESAQVKHIFAAPGNAGIKKGAECINIDENDHESLVAFAKDNQVGLTIVGPENPLIDGLVDRFLAEGLLVFGPSKAAALLEGSKHFAKQIMQKYEIPTAEYQAFSEVEAAKAYIEEKGAPIVVKADGLAAGKGVVVAETEDEALSAVDEMLKHGQFGAASREIVVEEYLAGDEFSLMAFVNGTDVYPMIPAKDHKRALEGDQGPNTGGMGAFAPVADLKDASYETALESIVRPVAEAMVQEGRPFTGILYAGLIETEDGPKVIEFNARFGDPETQVVLPLLENDLEQVVIDVLEGKDPGLEWSNETCAGVVVASKGYPGEYEKGRPLPELSVDEKVFVVHAGTAFADEEYVSSGGRVLLVGSKGSDLAQALDQTYQSLHVFDDSDDFFYRRDIGRSILSSLMHTDKK</sequence>
<dbReference type="Pfam" id="PF01071">
    <property type="entry name" value="GARS_A"/>
    <property type="match status" value="1"/>
</dbReference>
<dbReference type="InterPro" id="IPR020559">
    <property type="entry name" value="PRibGlycinamide_synth_CS"/>
</dbReference>
<dbReference type="InterPro" id="IPR013815">
    <property type="entry name" value="ATP_grasp_subdomain_1"/>
</dbReference>
<dbReference type="Gene3D" id="3.90.600.10">
    <property type="entry name" value="Phosphoribosylglycinamide synthetase, C-terminal domain"/>
    <property type="match status" value="1"/>
</dbReference>
<dbReference type="FunFam" id="3.30.1490.20:FF:000006">
    <property type="entry name" value="phosphoribosylamine--glycine ligase, chloroplastic-like"/>
    <property type="match status" value="1"/>
</dbReference>
<dbReference type="InterPro" id="IPR037123">
    <property type="entry name" value="PRibGlycinamide_synth_C_sf"/>
</dbReference>
<dbReference type="Gene3D" id="3.30.470.20">
    <property type="entry name" value="ATP-grasp fold, B domain"/>
    <property type="match status" value="1"/>
</dbReference>
<organism evidence="15 16">
    <name type="scientific">Halobacillus dabanensis</name>
    <dbReference type="NCBI Taxonomy" id="240302"/>
    <lineage>
        <taxon>Bacteria</taxon>
        <taxon>Bacillati</taxon>
        <taxon>Bacillota</taxon>
        <taxon>Bacilli</taxon>
        <taxon>Bacillales</taxon>
        <taxon>Bacillaceae</taxon>
        <taxon>Halobacillus</taxon>
    </lineage>
</organism>
<keyword evidence="8 13" id="KW-0067">ATP-binding</keyword>
<dbReference type="EC" id="6.3.4.13" evidence="4 12"/>